<keyword evidence="5" id="KW-1185">Reference proteome</keyword>
<accession>X5DCI1</accession>
<proteinExistence type="predicted"/>
<dbReference type="Proteomes" id="UP000023772">
    <property type="component" value="Chromosome"/>
</dbReference>
<dbReference type="Pfam" id="PF04465">
    <property type="entry name" value="DUF499"/>
    <property type="match status" value="1"/>
</dbReference>
<dbReference type="EMBL" id="FOHT01000006">
    <property type="protein sequence ID" value="SET12580.1"/>
    <property type="molecule type" value="Genomic_DNA"/>
</dbReference>
<protein>
    <recommendedName>
        <fullName evidence="2">Swt1-like HEPN domain-containing protein</fullName>
    </recommendedName>
</protein>
<evidence type="ECO:0000259" key="2">
    <source>
        <dbReference type="Pfam" id="PF18731"/>
    </source>
</evidence>
<evidence type="ECO:0000313" key="4">
    <source>
        <dbReference type="EMBL" id="SET12580.1"/>
    </source>
</evidence>
<dbReference type="RefSeq" id="WP_038554549.1">
    <property type="nucleotide sequence ID" value="NZ_FOHT01000006.1"/>
</dbReference>
<dbReference type="STRING" id="1168034.FH5T_01300"/>
<dbReference type="Proteomes" id="UP000181981">
    <property type="component" value="Unassembled WGS sequence"/>
</dbReference>
<dbReference type="KEGG" id="dori:FH5T_01300"/>
<gene>
    <name evidence="3" type="ORF">FH5T_01300</name>
    <name evidence="4" type="ORF">SAMN05444285_10697</name>
</gene>
<evidence type="ECO:0000313" key="5">
    <source>
        <dbReference type="Proteomes" id="UP000023772"/>
    </source>
</evidence>
<dbReference type="HOGENOM" id="CLU_010124_0_0_10"/>
<dbReference type="eggNOG" id="COG1483">
    <property type="taxonomic scope" value="Bacteria"/>
</dbReference>
<dbReference type="EMBL" id="CP007451">
    <property type="protein sequence ID" value="AHW58664.1"/>
    <property type="molecule type" value="Genomic_DNA"/>
</dbReference>
<feature type="region of interest" description="Disordered" evidence="1">
    <location>
        <begin position="976"/>
        <end position="1018"/>
    </location>
</feature>
<reference evidence="4 6" key="2">
    <citation type="submission" date="2016-10" db="EMBL/GenBank/DDBJ databases">
        <authorList>
            <person name="de Groot N.N."/>
        </authorList>
    </citation>
    <scope>NUCLEOTIDE SEQUENCE [LARGE SCALE GENOMIC DNA]</scope>
    <source>
        <strain evidence="4 6">DSM 25947</strain>
    </source>
</reference>
<reference evidence="3 5" key="1">
    <citation type="submission" date="2014-03" db="EMBL/GenBank/DDBJ databases">
        <title>Complete genome sequence of a deeply braunched marine Bacteroidia bacterium Draconibacterium orientale type strain FH5T.</title>
        <authorList>
            <person name="Li X."/>
            <person name="Wang X."/>
            <person name="Xie Z."/>
            <person name="Du Z."/>
            <person name="Chen G."/>
        </authorList>
    </citation>
    <scope>NUCLEOTIDE SEQUENCE [LARGE SCALE GENOMIC DNA]</scope>
    <source>
        <strain evidence="3 5">FH5</strain>
    </source>
</reference>
<evidence type="ECO:0000256" key="1">
    <source>
        <dbReference type="SAM" id="MobiDB-lite"/>
    </source>
</evidence>
<evidence type="ECO:0000313" key="3">
    <source>
        <dbReference type="EMBL" id="AHW58664.1"/>
    </source>
</evidence>
<sequence>MNTIQKHQSDNLYKAFGLFIEGFRPYVVELLMAEAGDKWPAWFVESLYPNQQDNWNMGIKAGTPPEALIDYPYLKAFSLKYKDLLKKDFEKDTNKLATRFETIYETRNKLAHFQEISVDEFLETFISMRNIARALKMDELETILQNLQEGKAKVAEPKVSEPQITYSGKLPWFKVVTPHLDIKQGRLDESVFAANLAEVALGYGREIYTNPVVFFSKTYFTAGLSNIAKRVIKGLNGGADTDNRVISLQTGFGGGKTHTLISLYHLAKWGKKATQSEYTKDLLAITGEPTFDTAKIAVFTNTTNDPIQGRKVDDVHIRTLWGELAYQLGGKSAYEIIRENDEKRTAPKGLFKSVLQKCKPALILIDELADYCVSASAVKIESSNLSDQTVSFMQELTESVSGTDNCVMIATLPASAQELAASPVSSQILSALENRIIRVGANLKPVEDDEIFEVVRRRLFEELGDSAEIEKVVASYAHLYQSLFSEIPSYAVKSEYKERLRKSYPFHPELIDMFRLRWASNPYFQRTRGVLRILASIVSDLWKRQSSLAGSQFLIHTSDVVMANVEALTSQITILNGPSWDSVISADVSGSSSNAFRIDSEIKELGKHNVSQGIAATVLLGTFGSKGQNKGVGIDEIKLCMLKPESFNHNDINGALDRMEENAHYLYYSTTGQKRYWFDTTPNINILINQAKGDVKAPDITAEILRRVTEKAKMVQLFNTLVNPSEDIPEQMKPTLVILSPKYLANPNEVNGKTKPVIEKLATKKGNSERIYRNTMLYLVCSELGIGKLNDEIKNYLACQKISSEYVSQLTNDQKIDIKKRIDDASKQSDSSIVTAYSIVVKYSVKNGAERLLIKQFKDRLDYQINDNVISALKEEEWLLDAVGLSTLRKNNLLPTTEQSIKAKDVYDAFLRFDDKPMITGSPAIAKSILRYCMNGEFCVATGDGNTFTKYYFQENIPFFDIMDSTYWMVEKSLKPAPDVPKPDTQPTTGSDTPGGGNSTPPVVNEPDGSTNTGSANDADVKRFSSITVSGKVPLERYTELFNYFITPFAMSGNKIDIEVKFKIKSSESSPIDESKQQYKSAKEAAKQLGLNFEEE</sequence>
<feature type="domain" description="Swt1-like HEPN" evidence="2">
    <location>
        <begin position="14"/>
        <end position="135"/>
    </location>
</feature>
<dbReference type="OrthoDB" id="9757917at2"/>
<organism evidence="4 6">
    <name type="scientific">Draconibacterium orientale</name>
    <dbReference type="NCBI Taxonomy" id="1168034"/>
    <lineage>
        <taxon>Bacteria</taxon>
        <taxon>Pseudomonadati</taxon>
        <taxon>Bacteroidota</taxon>
        <taxon>Bacteroidia</taxon>
        <taxon>Marinilabiliales</taxon>
        <taxon>Prolixibacteraceae</taxon>
        <taxon>Draconibacterium</taxon>
    </lineage>
</organism>
<dbReference type="Pfam" id="PF18731">
    <property type="entry name" value="HEPN_Swt1"/>
    <property type="match status" value="1"/>
</dbReference>
<evidence type="ECO:0000313" key="6">
    <source>
        <dbReference type="Proteomes" id="UP000181981"/>
    </source>
</evidence>
<dbReference type="InterPro" id="IPR007555">
    <property type="entry name" value="DUF499"/>
</dbReference>
<name>X5DCI1_9BACT</name>
<dbReference type="AlphaFoldDB" id="X5DCI1"/>
<dbReference type="InterPro" id="IPR041650">
    <property type="entry name" value="HEPN_Swt1"/>
</dbReference>